<evidence type="ECO:0000256" key="2">
    <source>
        <dbReference type="ARBA" id="ARBA00012961"/>
    </source>
</evidence>
<dbReference type="NCBIfam" id="TIGR03263">
    <property type="entry name" value="guanyl_kin"/>
    <property type="match status" value="1"/>
</dbReference>
<evidence type="ECO:0000256" key="3">
    <source>
        <dbReference type="ARBA" id="ARBA00016296"/>
    </source>
</evidence>
<reference evidence="12 13" key="1">
    <citation type="submission" date="2016-10" db="EMBL/GenBank/DDBJ databases">
        <authorList>
            <person name="de Groot N.N."/>
        </authorList>
    </citation>
    <scope>NUCLEOTIDE SEQUENCE [LARGE SCALE GENOMIC DNA]</scope>
    <source>
        <strain evidence="12 13">CGMCC 1.11030</strain>
    </source>
</reference>
<evidence type="ECO:0000256" key="7">
    <source>
        <dbReference type="ARBA" id="ARBA00022840"/>
    </source>
</evidence>
<evidence type="ECO:0000313" key="12">
    <source>
        <dbReference type="EMBL" id="SFI40669.1"/>
    </source>
</evidence>
<dbReference type="Gene3D" id="3.40.50.300">
    <property type="entry name" value="P-loop containing nucleotide triphosphate hydrolases"/>
    <property type="match status" value="1"/>
</dbReference>
<evidence type="ECO:0000256" key="6">
    <source>
        <dbReference type="ARBA" id="ARBA00022777"/>
    </source>
</evidence>
<dbReference type="EC" id="2.7.4.8" evidence="2 9"/>
<dbReference type="Pfam" id="PF00625">
    <property type="entry name" value="Guanylate_kin"/>
    <property type="match status" value="1"/>
</dbReference>
<keyword evidence="7 9" id="KW-0067">ATP-binding</keyword>
<evidence type="ECO:0000256" key="1">
    <source>
        <dbReference type="ARBA" id="ARBA00005790"/>
    </source>
</evidence>
<feature type="binding site" evidence="9">
    <location>
        <begin position="39"/>
        <end position="46"/>
    </location>
    <ligand>
        <name>ATP</name>
        <dbReference type="ChEBI" id="CHEBI:30616"/>
    </ligand>
</feature>
<evidence type="ECO:0000256" key="9">
    <source>
        <dbReference type="HAMAP-Rule" id="MF_00328"/>
    </source>
</evidence>
<keyword evidence="13" id="KW-1185">Reference proteome</keyword>
<dbReference type="PROSITE" id="PS50052">
    <property type="entry name" value="GUANYLATE_KINASE_2"/>
    <property type="match status" value="1"/>
</dbReference>
<dbReference type="PANTHER" id="PTHR23117">
    <property type="entry name" value="GUANYLATE KINASE-RELATED"/>
    <property type="match status" value="1"/>
</dbReference>
<dbReference type="Proteomes" id="UP000199377">
    <property type="component" value="Unassembled WGS sequence"/>
</dbReference>
<dbReference type="FunFam" id="3.30.63.10:FF:000002">
    <property type="entry name" value="Guanylate kinase 1"/>
    <property type="match status" value="1"/>
</dbReference>
<keyword evidence="6 9" id="KW-0418">Kinase</keyword>
<keyword evidence="9" id="KW-0963">Cytoplasm</keyword>
<dbReference type="GO" id="GO:0005829">
    <property type="term" value="C:cytosol"/>
    <property type="evidence" value="ECO:0007669"/>
    <property type="project" value="TreeGrafter"/>
</dbReference>
<evidence type="ECO:0000256" key="8">
    <source>
        <dbReference type="ARBA" id="ARBA00030128"/>
    </source>
</evidence>
<evidence type="ECO:0000313" key="13">
    <source>
        <dbReference type="Proteomes" id="UP000199377"/>
    </source>
</evidence>
<dbReference type="RefSeq" id="WP_245779175.1">
    <property type="nucleotide sequence ID" value="NZ_FOQH01000006.1"/>
</dbReference>
<dbReference type="Gene3D" id="3.30.63.10">
    <property type="entry name" value="Guanylate Kinase phosphate binding domain"/>
    <property type="match status" value="1"/>
</dbReference>
<feature type="domain" description="Guanylate kinase-like" evidence="11">
    <location>
        <begin position="32"/>
        <end position="212"/>
    </location>
</feature>
<dbReference type="InterPro" id="IPR027417">
    <property type="entry name" value="P-loop_NTPase"/>
</dbReference>
<dbReference type="InterPro" id="IPR020590">
    <property type="entry name" value="Guanylate_kinase_CS"/>
</dbReference>
<feature type="region of interest" description="Disordered" evidence="10">
    <location>
        <begin position="1"/>
        <end position="25"/>
    </location>
</feature>
<dbReference type="CDD" id="cd00071">
    <property type="entry name" value="GMPK"/>
    <property type="match status" value="1"/>
</dbReference>
<dbReference type="InterPro" id="IPR017665">
    <property type="entry name" value="Guanylate_kinase"/>
</dbReference>
<comment type="catalytic activity">
    <reaction evidence="9">
        <text>GMP + ATP = GDP + ADP</text>
        <dbReference type="Rhea" id="RHEA:20780"/>
        <dbReference type="ChEBI" id="CHEBI:30616"/>
        <dbReference type="ChEBI" id="CHEBI:58115"/>
        <dbReference type="ChEBI" id="CHEBI:58189"/>
        <dbReference type="ChEBI" id="CHEBI:456216"/>
        <dbReference type="EC" id="2.7.4.8"/>
    </reaction>
</comment>
<accession>A0A1I3HYK0</accession>
<proteinExistence type="inferred from homology"/>
<keyword evidence="5 9" id="KW-0547">Nucleotide-binding</keyword>
<dbReference type="SUPFAM" id="SSF52540">
    <property type="entry name" value="P-loop containing nucleoside triphosphate hydrolases"/>
    <property type="match status" value="1"/>
</dbReference>
<comment type="similarity">
    <text evidence="1 9">Belongs to the guanylate kinase family.</text>
</comment>
<gene>
    <name evidence="9" type="primary">gmk</name>
    <name evidence="12" type="ORF">SAMN05216258_106237</name>
</gene>
<comment type="subcellular location">
    <subcellularLocation>
        <location evidence="9">Cytoplasm</location>
    </subcellularLocation>
</comment>
<keyword evidence="4 9" id="KW-0808">Transferase</keyword>
<dbReference type="SMART" id="SM00072">
    <property type="entry name" value="GuKc"/>
    <property type="match status" value="1"/>
</dbReference>
<dbReference type="PANTHER" id="PTHR23117:SF13">
    <property type="entry name" value="GUANYLATE KINASE"/>
    <property type="match status" value="1"/>
</dbReference>
<dbReference type="AlphaFoldDB" id="A0A1I3HYK0"/>
<protein>
    <recommendedName>
        <fullName evidence="3 9">Guanylate kinase</fullName>
        <ecNumber evidence="2 9">2.7.4.8</ecNumber>
    </recommendedName>
    <alternativeName>
        <fullName evidence="8 9">GMP kinase</fullName>
    </alternativeName>
</protein>
<dbReference type="EMBL" id="FOQH01000006">
    <property type="protein sequence ID" value="SFI40669.1"/>
    <property type="molecule type" value="Genomic_DNA"/>
</dbReference>
<evidence type="ECO:0000256" key="4">
    <source>
        <dbReference type="ARBA" id="ARBA00022679"/>
    </source>
</evidence>
<dbReference type="PROSITE" id="PS00856">
    <property type="entry name" value="GUANYLATE_KINASE_1"/>
    <property type="match status" value="1"/>
</dbReference>
<name>A0A1I3HYK0_9RHOB</name>
<comment type="function">
    <text evidence="9">Essential for recycling GMP and indirectly, cGMP.</text>
</comment>
<sequence>MTGTADMTDTKGPRAADGPVARARRGADARRGLLFILSSPSGAGKSTLSRRILANDGAFEFSVSATTRPPRPGEEDGREYHFLDRARFEAMIEAGEFLEHAEVFGNLYGTPRAPVEAALASGRDVIFDVDWQGGQQLRNSVLKDAVVSVFILPPSIAELERRLRARGQDSAEVIGGRMARAMDEISHWDAYDYVLINDDLDRCEAEIRGILAAERLARARRPGLVGFVQALNREFQERMR</sequence>
<dbReference type="GO" id="GO:0004385">
    <property type="term" value="F:GMP kinase activity"/>
    <property type="evidence" value="ECO:0007669"/>
    <property type="project" value="UniProtKB-UniRule"/>
</dbReference>
<dbReference type="GO" id="GO:0005524">
    <property type="term" value="F:ATP binding"/>
    <property type="evidence" value="ECO:0007669"/>
    <property type="project" value="UniProtKB-UniRule"/>
</dbReference>
<dbReference type="InterPro" id="IPR008145">
    <property type="entry name" value="GK/Ca_channel_bsu"/>
</dbReference>
<dbReference type="STRING" id="1114924.SAMN05216258_106237"/>
<organism evidence="12 13">
    <name type="scientific">Albimonas pacifica</name>
    <dbReference type="NCBI Taxonomy" id="1114924"/>
    <lineage>
        <taxon>Bacteria</taxon>
        <taxon>Pseudomonadati</taxon>
        <taxon>Pseudomonadota</taxon>
        <taxon>Alphaproteobacteria</taxon>
        <taxon>Rhodobacterales</taxon>
        <taxon>Paracoccaceae</taxon>
        <taxon>Albimonas</taxon>
    </lineage>
</organism>
<evidence type="ECO:0000259" key="11">
    <source>
        <dbReference type="PROSITE" id="PS50052"/>
    </source>
</evidence>
<evidence type="ECO:0000256" key="10">
    <source>
        <dbReference type="SAM" id="MobiDB-lite"/>
    </source>
</evidence>
<dbReference type="InterPro" id="IPR008144">
    <property type="entry name" value="Guanylate_kin-like_dom"/>
</dbReference>
<dbReference type="HAMAP" id="MF_00328">
    <property type="entry name" value="Guanylate_kinase"/>
    <property type="match status" value="1"/>
</dbReference>
<evidence type="ECO:0000256" key="5">
    <source>
        <dbReference type="ARBA" id="ARBA00022741"/>
    </source>
</evidence>